<sequence>MPALPTLDPLPAPSKAKQPACGSCCGADDGIPENPAAGLAGSPPGRVTSRAEDAAGRWSCPMHPDVVRDAPGDCPQCGMDLEPSFAVVSKTTANDECPIDENARDLAALTTRFVVAAVLAAPVILLAMGPMVGLPVNDWFSATTNRLLQLAFTLPVVLWAGWTILARGVKSLWPLRPNMFTLIGLGIAAATLYSVIATVVPDAIPDAFGEGGPDGNVLPPVYFEAAVTIVALVLLGQVLERRARRRTGDAIRDLMNLAPATARRVKGDGTEEEIPLSAVQPGDLLRVVPGAAAPVDGTVSEGRSHVDESMLTGEPAPVRKEPGDPITGGTVNGTGSFTMTAERVGADTVLARIVTLVAEARRSRAPVQDLADRVAAWFVPAVVLCAVLSFAGWSLLSDRPDRLAVGAVGALSVLIIACPCALGLAIPMSVTVGVGRGAKAGVLVRDAAALQALSEVDTVVLDKTGTITEGKPRIADVVPSHGFDEDYLLTLAAAAERGSEHPLAAAVLTAAAERGLDVPNAEGFRSTAGRGIEAVVDGTTVLVGSERFLQERGIATHSKEAGGWSVPEEFEPHERFGATAVCVALATRSEKPGRFVGVLLIRDQVRADAAGAIHELKSLGLSVRMLTGDSKQAAVAVADSVFLDADHVTAGVSPEDKHDAVLALQAQGKRVMMVGDGVNDAPALAAADVGAAIGAGSDVAIGAADVTLVGGDVAAVARAVRLGRATMRNAKQNLALALIYNACAIPAAAGLLTALFHVPLSVVPMLAAAAMAFSDVSVIGNALRLRGVRLDG</sequence>
<dbReference type="InterPro" id="IPR023214">
    <property type="entry name" value="HAD_sf"/>
</dbReference>
<reference evidence="14 15" key="1">
    <citation type="journal article" date="2020" name="Syst. Appl. Microbiol.">
        <title>Alienimonas chondri sp. nov., a novel planctomycete isolated from the biofilm of the red alga Chondrus crispus.</title>
        <authorList>
            <person name="Vitorino I."/>
            <person name="Albuquerque L."/>
            <person name="Wiegand S."/>
            <person name="Kallscheuer N."/>
            <person name="da Costa M.S."/>
            <person name="Lobo-da-Cunha A."/>
            <person name="Jogler C."/>
            <person name="Lage O.M."/>
        </authorList>
    </citation>
    <scope>NUCLEOTIDE SEQUENCE [LARGE SCALE GENOMIC DNA]</scope>
    <source>
        <strain evidence="14 15">LzC2</strain>
    </source>
</reference>
<feature type="transmembrane region" description="Helical" evidence="10">
    <location>
        <begin position="402"/>
        <end position="426"/>
    </location>
</feature>
<dbReference type="PANTHER" id="PTHR43520">
    <property type="entry name" value="ATP7, ISOFORM B"/>
    <property type="match status" value="1"/>
</dbReference>
<dbReference type="EMBL" id="WTPX01000094">
    <property type="protein sequence ID" value="NNJ26725.1"/>
    <property type="molecule type" value="Genomic_DNA"/>
</dbReference>
<dbReference type="SFLD" id="SFLDF00027">
    <property type="entry name" value="p-type_atpase"/>
    <property type="match status" value="1"/>
</dbReference>
<dbReference type="SFLD" id="SFLDS00003">
    <property type="entry name" value="Haloacid_Dehalogenase"/>
    <property type="match status" value="1"/>
</dbReference>
<protein>
    <submittedName>
        <fullName evidence="14">Silver exporting P-type ATPase</fullName>
    </submittedName>
</protein>
<dbReference type="Gene3D" id="2.70.150.10">
    <property type="entry name" value="Calcium-transporting ATPase, cytoplasmic transduction domain A"/>
    <property type="match status" value="1"/>
</dbReference>
<dbReference type="InterPro" id="IPR001757">
    <property type="entry name" value="P_typ_ATPase"/>
</dbReference>
<keyword evidence="7" id="KW-1278">Translocase</keyword>
<evidence type="ECO:0000256" key="7">
    <source>
        <dbReference type="ARBA" id="ARBA00022967"/>
    </source>
</evidence>
<organism evidence="14 15">
    <name type="scientific">Alienimonas chondri</name>
    <dbReference type="NCBI Taxonomy" id="2681879"/>
    <lineage>
        <taxon>Bacteria</taxon>
        <taxon>Pseudomonadati</taxon>
        <taxon>Planctomycetota</taxon>
        <taxon>Planctomycetia</taxon>
        <taxon>Planctomycetales</taxon>
        <taxon>Planctomycetaceae</taxon>
        <taxon>Alienimonas</taxon>
    </lineage>
</organism>
<gene>
    <name evidence="14" type="primary">silP</name>
    <name evidence="14" type="ORF">LzC2_28160</name>
</gene>
<dbReference type="InterPro" id="IPR018303">
    <property type="entry name" value="ATPase_P-typ_P_site"/>
</dbReference>
<dbReference type="SUPFAM" id="SSF81665">
    <property type="entry name" value="Calcium ATPase, transmembrane domain M"/>
    <property type="match status" value="1"/>
</dbReference>
<comment type="caution">
    <text evidence="14">The sequence shown here is derived from an EMBL/GenBank/DDBJ whole genome shotgun (WGS) entry which is preliminary data.</text>
</comment>
<dbReference type="InterPro" id="IPR044492">
    <property type="entry name" value="P_typ_ATPase_HD_dom"/>
</dbReference>
<dbReference type="PRINTS" id="PR00119">
    <property type="entry name" value="CATATPASE"/>
</dbReference>
<dbReference type="PANTHER" id="PTHR43520:SF8">
    <property type="entry name" value="P-TYPE CU(+) TRANSPORTER"/>
    <property type="match status" value="1"/>
</dbReference>
<evidence type="ECO:0000313" key="15">
    <source>
        <dbReference type="Proteomes" id="UP000609651"/>
    </source>
</evidence>
<dbReference type="CDD" id="cd02094">
    <property type="entry name" value="P-type_ATPase_Cu-like"/>
    <property type="match status" value="1"/>
</dbReference>
<feature type="transmembrane region" description="Helical" evidence="10">
    <location>
        <begin position="178"/>
        <end position="200"/>
    </location>
</feature>
<feature type="transmembrane region" description="Helical" evidence="10">
    <location>
        <begin position="374"/>
        <end position="396"/>
    </location>
</feature>
<dbReference type="SUPFAM" id="SSF56784">
    <property type="entry name" value="HAD-like"/>
    <property type="match status" value="1"/>
</dbReference>
<keyword evidence="5 10" id="KW-0547">Nucleotide-binding</keyword>
<feature type="transmembrane region" description="Helical" evidence="10">
    <location>
        <begin position="734"/>
        <end position="756"/>
    </location>
</feature>
<feature type="domain" description="P-type ATPase A" evidence="12">
    <location>
        <begin position="257"/>
        <end position="357"/>
    </location>
</feature>
<dbReference type="InterPro" id="IPR027256">
    <property type="entry name" value="P-typ_ATPase_IB"/>
</dbReference>
<evidence type="ECO:0000256" key="8">
    <source>
        <dbReference type="ARBA" id="ARBA00022989"/>
    </source>
</evidence>
<feature type="domain" description="Heavy metal binding" evidence="13">
    <location>
        <begin position="58"/>
        <end position="83"/>
    </location>
</feature>
<evidence type="ECO:0000259" key="12">
    <source>
        <dbReference type="Pfam" id="PF00122"/>
    </source>
</evidence>
<dbReference type="Pfam" id="PF19335">
    <property type="entry name" value="HMBD"/>
    <property type="match status" value="1"/>
</dbReference>
<keyword evidence="3 10" id="KW-0812">Transmembrane</keyword>
<keyword evidence="6 10" id="KW-0067">ATP-binding</keyword>
<dbReference type="InterPro" id="IPR045800">
    <property type="entry name" value="HMBD"/>
</dbReference>
<dbReference type="InterPro" id="IPR036412">
    <property type="entry name" value="HAD-like_sf"/>
</dbReference>
<comment type="similarity">
    <text evidence="2 10">Belongs to the cation transport ATPase (P-type) (TC 3.A.3) family. Type IB subfamily.</text>
</comment>
<evidence type="ECO:0000256" key="1">
    <source>
        <dbReference type="ARBA" id="ARBA00004127"/>
    </source>
</evidence>
<dbReference type="Gene3D" id="3.40.1110.10">
    <property type="entry name" value="Calcium-transporting ATPase, cytoplasmic domain N"/>
    <property type="match status" value="1"/>
</dbReference>
<dbReference type="InterPro" id="IPR008250">
    <property type="entry name" value="ATPase_P-typ_transduc_dom_A_sf"/>
</dbReference>
<evidence type="ECO:0000256" key="6">
    <source>
        <dbReference type="ARBA" id="ARBA00022840"/>
    </source>
</evidence>
<dbReference type="InterPro" id="IPR059000">
    <property type="entry name" value="ATPase_P-type_domA"/>
</dbReference>
<dbReference type="NCBIfam" id="TIGR01494">
    <property type="entry name" value="ATPase_P-type"/>
    <property type="match status" value="1"/>
</dbReference>
<feature type="transmembrane region" description="Helical" evidence="10">
    <location>
        <begin position="113"/>
        <end position="135"/>
    </location>
</feature>
<dbReference type="NCBIfam" id="TIGR01511">
    <property type="entry name" value="ATPase-IB1_Cu"/>
    <property type="match status" value="1"/>
</dbReference>
<keyword evidence="15" id="KW-1185">Reference proteome</keyword>
<evidence type="ECO:0000259" key="13">
    <source>
        <dbReference type="Pfam" id="PF19335"/>
    </source>
</evidence>
<evidence type="ECO:0000256" key="2">
    <source>
        <dbReference type="ARBA" id="ARBA00006024"/>
    </source>
</evidence>
<evidence type="ECO:0000313" key="14">
    <source>
        <dbReference type="EMBL" id="NNJ26725.1"/>
    </source>
</evidence>
<feature type="transmembrane region" description="Helical" evidence="10">
    <location>
        <begin position="147"/>
        <end position="166"/>
    </location>
</feature>
<feature type="region of interest" description="Disordered" evidence="11">
    <location>
        <begin position="296"/>
        <end position="332"/>
    </location>
</feature>
<accession>A0ABX1VF65</accession>
<dbReference type="SUPFAM" id="SSF81653">
    <property type="entry name" value="Calcium ATPase, transduction domain A"/>
    <property type="match status" value="1"/>
</dbReference>
<dbReference type="Pfam" id="PF00122">
    <property type="entry name" value="E1-E2_ATPase"/>
    <property type="match status" value="1"/>
</dbReference>
<keyword evidence="9 10" id="KW-0472">Membrane</keyword>
<evidence type="ECO:0000256" key="5">
    <source>
        <dbReference type="ARBA" id="ARBA00022741"/>
    </source>
</evidence>
<evidence type="ECO:0000256" key="10">
    <source>
        <dbReference type="RuleBase" id="RU362081"/>
    </source>
</evidence>
<dbReference type="PROSITE" id="PS00154">
    <property type="entry name" value="ATPASE_E1_E2"/>
    <property type="match status" value="1"/>
</dbReference>
<keyword evidence="10" id="KW-1003">Cell membrane</keyword>
<dbReference type="NCBIfam" id="TIGR01525">
    <property type="entry name" value="ATPase-IB_hvy"/>
    <property type="match status" value="1"/>
</dbReference>
<keyword evidence="4 10" id="KW-0479">Metal-binding</keyword>
<feature type="transmembrane region" description="Helical" evidence="10">
    <location>
        <begin position="762"/>
        <end position="783"/>
    </location>
</feature>
<dbReference type="InterPro" id="IPR023299">
    <property type="entry name" value="ATPase_P-typ_cyto_dom_N"/>
</dbReference>
<feature type="transmembrane region" description="Helical" evidence="10">
    <location>
        <begin position="220"/>
        <end position="239"/>
    </location>
</feature>
<keyword evidence="8 10" id="KW-1133">Transmembrane helix</keyword>
<comment type="subcellular location">
    <subcellularLocation>
        <location evidence="10">Cell membrane</location>
    </subcellularLocation>
    <subcellularLocation>
        <location evidence="1">Endomembrane system</location>
        <topology evidence="1">Multi-pass membrane protein</topology>
    </subcellularLocation>
</comment>
<evidence type="ECO:0000256" key="3">
    <source>
        <dbReference type="ARBA" id="ARBA00022692"/>
    </source>
</evidence>
<evidence type="ECO:0000256" key="11">
    <source>
        <dbReference type="SAM" id="MobiDB-lite"/>
    </source>
</evidence>
<dbReference type="PRINTS" id="PR00943">
    <property type="entry name" value="CUATPASE"/>
</dbReference>
<dbReference type="InterPro" id="IPR023298">
    <property type="entry name" value="ATPase_P-typ_TM_dom_sf"/>
</dbReference>
<dbReference type="Pfam" id="PF00702">
    <property type="entry name" value="Hydrolase"/>
    <property type="match status" value="1"/>
</dbReference>
<name>A0ABX1VF65_9PLAN</name>
<evidence type="ECO:0000256" key="4">
    <source>
        <dbReference type="ARBA" id="ARBA00022723"/>
    </source>
</evidence>
<dbReference type="SFLD" id="SFLDG00002">
    <property type="entry name" value="C1.7:_P-type_atpase_like"/>
    <property type="match status" value="1"/>
</dbReference>
<dbReference type="Proteomes" id="UP000609651">
    <property type="component" value="Unassembled WGS sequence"/>
</dbReference>
<dbReference type="Gene3D" id="3.40.50.1000">
    <property type="entry name" value="HAD superfamily/HAD-like"/>
    <property type="match status" value="1"/>
</dbReference>
<proteinExistence type="inferred from homology"/>
<dbReference type="RefSeq" id="WP_171188008.1">
    <property type="nucleotide sequence ID" value="NZ_WTPX01000094.1"/>
</dbReference>
<evidence type="ECO:0000256" key="9">
    <source>
        <dbReference type="ARBA" id="ARBA00023136"/>
    </source>
</evidence>